<name>A0A4Z0A662_9AGAM</name>
<evidence type="ECO:0000313" key="2">
    <source>
        <dbReference type="EMBL" id="TFY82502.1"/>
    </source>
</evidence>
<dbReference type="SUPFAM" id="SSF51905">
    <property type="entry name" value="FAD/NAD(P)-binding domain"/>
    <property type="match status" value="2"/>
</dbReference>
<gene>
    <name evidence="2" type="ORF">EWM64_g1514</name>
</gene>
<keyword evidence="1" id="KW-0560">Oxidoreductase</keyword>
<dbReference type="AlphaFoldDB" id="A0A4Z0A662"/>
<dbReference type="Proteomes" id="UP000298061">
    <property type="component" value="Unassembled WGS sequence"/>
</dbReference>
<dbReference type="EMBL" id="SFCI01000103">
    <property type="protein sequence ID" value="TFY82502.1"/>
    <property type="molecule type" value="Genomic_DNA"/>
</dbReference>
<dbReference type="GO" id="GO:0004497">
    <property type="term" value="F:monooxygenase activity"/>
    <property type="evidence" value="ECO:0007669"/>
    <property type="project" value="TreeGrafter"/>
</dbReference>
<dbReference type="STRING" id="135208.A0A4Z0A662"/>
<sequence length="561" mass="62572">MASITQASLPTLDRLKASVPDDLDVQKVAQGWFNTFAEHVQQGNVRGMLDLMLGDAWWRDILALTWDFRTFYSKEKIRKFLADRLGQAQISSLKLVVGSEALQRLYPDLAWIQAFFTFDIAVGHALGIVRLVPTSSGEWKAHTILTLLEGLKGHPELVGSLREQQPNHDKWQEKRRREIECEDEDPKVIIIGAGQSGLDVAARLKYLGVKSLIIEREPRVGNLWRKRYEALCLHDTVYYDHMPYLPFPPTRPVSPAPKLADWLENYAHVMELDIWLSTNIIDTKQDPSMHKWTVTVRCADGTERTVVANHLVFAIGLGGGTLRMPSIPGAEEFQGKMLHSGQFTSGRDYLGKKVVIVGACTSSHDIAKDMYDHGVDVTLFQRSSTYGRSVDKGANAMLSPLYHEGGDPDIADRITASFPVWQNHPMQKRVVKDIAAMDKETLDGLRRVGFRNMGPDDSGFMMLIWQKGGGYYLGACASRGASACAEWACRADVGASQLIIDGKIKLKNDVQIKCFTKRGLEFENGSMLDADAVIFATGYGDPRDPIKKVIGEELGKQLKPI</sequence>
<dbReference type="GO" id="GO:0050660">
    <property type="term" value="F:flavin adenine dinucleotide binding"/>
    <property type="evidence" value="ECO:0007669"/>
    <property type="project" value="TreeGrafter"/>
</dbReference>
<dbReference type="OrthoDB" id="74360at2759"/>
<organism evidence="2 3">
    <name type="scientific">Hericium alpestre</name>
    <dbReference type="NCBI Taxonomy" id="135208"/>
    <lineage>
        <taxon>Eukaryota</taxon>
        <taxon>Fungi</taxon>
        <taxon>Dikarya</taxon>
        <taxon>Basidiomycota</taxon>
        <taxon>Agaricomycotina</taxon>
        <taxon>Agaricomycetes</taxon>
        <taxon>Russulales</taxon>
        <taxon>Hericiaceae</taxon>
        <taxon>Hericium</taxon>
    </lineage>
</organism>
<dbReference type="PANTHER" id="PTHR43539:SF68">
    <property type="entry name" value="FLAVIN-BINDING MONOOXYGENASE-LIKE PROTEIN (AFU_ORTHOLOGUE AFUA_4G09220)"/>
    <property type="match status" value="1"/>
</dbReference>
<keyword evidence="3" id="KW-1185">Reference proteome</keyword>
<evidence type="ECO:0000256" key="1">
    <source>
        <dbReference type="ARBA" id="ARBA00023002"/>
    </source>
</evidence>
<reference evidence="2 3" key="1">
    <citation type="submission" date="2019-02" db="EMBL/GenBank/DDBJ databases">
        <title>Genome sequencing of the rare red list fungi Hericium alpestre (H. flagellum).</title>
        <authorList>
            <person name="Buettner E."/>
            <person name="Kellner H."/>
        </authorList>
    </citation>
    <scope>NUCLEOTIDE SEQUENCE [LARGE SCALE GENOMIC DNA]</scope>
    <source>
        <strain evidence="2 3">DSM 108284</strain>
    </source>
</reference>
<dbReference type="InterPro" id="IPR036188">
    <property type="entry name" value="FAD/NAD-bd_sf"/>
</dbReference>
<evidence type="ECO:0000313" key="3">
    <source>
        <dbReference type="Proteomes" id="UP000298061"/>
    </source>
</evidence>
<comment type="caution">
    <text evidence="2">The sequence shown here is derived from an EMBL/GenBank/DDBJ whole genome shotgun (WGS) entry which is preliminary data.</text>
</comment>
<dbReference type="InterPro" id="IPR050982">
    <property type="entry name" value="Auxin_biosynth/cation_transpt"/>
</dbReference>
<accession>A0A4Z0A662</accession>
<proteinExistence type="predicted"/>
<dbReference type="PANTHER" id="PTHR43539">
    <property type="entry name" value="FLAVIN-BINDING MONOOXYGENASE-LIKE PROTEIN (AFU_ORTHOLOGUE AFUA_4G09220)"/>
    <property type="match status" value="1"/>
</dbReference>
<dbReference type="Pfam" id="PF13738">
    <property type="entry name" value="Pyr_redox_3"/>
    <property type="match status" value="1"/>
</dbReference>
<protein>
    <recommendedName>
        <fullName evidence="4">FAD/NAD(P)-binding domain-containing protein</fullName>
    </recommendedName>
</protein>
<evidence type="ECO:0008006" key="4">
    <source>
        <dbReference type="Google" id="ProtNLM"/>
    </source>
</evidence>
<dbReference type="Gene3D" id="3.50.50.60">
    <property type="entry name" value="FAD/NAD(P)-binding domain"/>
    <property type="match status" value="1"/>
</dbReference>